<evidence type="ECO:0000256" key="9">
    <source>
        <dbReference type="ARBA" id="ARBA00023306"/>
    </source>
</evidence>
<dbReference type="GO" id="GO:0005874">
    <property type="term" value="C:microtubule"/>
    <property type="evidence" value="ECO:0007669"/>
    <property type="project" value="UniProtKB-KW"/>
</dbReference>
<evidence type="ECO:0000256" key="4">
    <source>
        <dbReference type="ARBA" id="ARBA00022618"/>
    </source>
</evidence>
<dbReference type="Proteomes" id="UP001251528">
    <property type="component" value="Unassembled WGS sequence"/>
</dbReference>
<evidence type="ECO:0000313" key="12">
    <source>
        <dbReference type="Proteomes" id="UP001251528"/>
    </source>
</evidence>
<feature type="region of interest" description="Disordered" evidence="10">
    <location>
        <begin position="219"/>
        <end position="240"/>
    </location>
</feature>
<organism evidence="11 12">
    <name type="scientific">Conoideocrella luteorostrata</name>
    <dbReference type="NCBI Taxonomy" id="1105319"/>
    <lineage>
        <taxon>Eukaryota</taxon>
        <taxon>Fungi</taxon>
        <taxon>Dikarya</taxon>
        <taxon>Ascomycota</taxon>
        <taxon>Pezizomycotina</taxon>
        <taxon>Sordariomycetes</taxon>
        <taxon>Hypocreomycetidae</taxon>
        <taxon>Hypocreales</taxon>
        <taxon>Clavicipitaceae</taxon>
        <taxon>Conoideocrella</taxon>
    </lineage>
</organism>
<evidence type="ECO:0000256" key="10">
    <source>
        <dbReference type="SAM" id="MobiDB-lite"/>
    </source>
</evidence>
<gene>
    <name evidence="11" type="ORF">QQS21_001877</name>
</gene>
<evidence type="ECO:0000313" key="11">
    <source>
        <dbReference type="EMBL" id="KAK2612147.1"/>
    </source>
</evidence>
<evidence type="ECO:0008006" key="13">
    <source>
        <dbReference type="Google" id="ProtNLM"/>
    </source>
</evidence>
<keyword evidence="6" id="KW-0498">Mitosis</keyword>
<evidence type="ECO:0000256" key="3">
    <source>
        <dbReference type="ARBA" id="ARBA00022490"/>
    </source>
</evidence>
<comment type="caution">
    <text evidence="11">The sequence shown here is derived from an EMBL/GenBank/DDBJ whole genome shotgun (WGS) entry which is preliminary data.</text>
</comment>
<dbReference type="Pfam" id="PF25762">
    <property type="entry name" value="HAUS1"/>
    <property type="match status" value="1"/>
</dbReference>
<dbReference type="PANTHER" id="PTHR31570">
    <property type="entry name" value="HAUS AUGMIN-LIKE COMPLEX SUBUNIT 1"/>
    <property type="match status" value="1"/>
</dbReference>
<keyword evidence="7" id="KW-0175">Coiled coil</keyword>
<comment type="subcellular location">
    <subcellularLocation>
        <location evidence="1">Cytoplasm</location>
        <location evidence="1">Cytoskeleton</location>
        <location evidence="1">Spindle</location>
    </subcellularLocation>
</comment>
<dbReference type="AlphaFoldDB" id="A0AAJ0FX45"/>
<dbReference type="GO" id="GO:0005829">
    <property type="term" value="C:cytosol"/>
    <property type="evidence" value="ECO:0007669"/>
    <property type="project" value="TreeGrafter"/>
</dbReference>
<dbReference type="EMBL" id="JASWJB010000020">
    <property type="protein sequence ID" value="KAK2612147.1"/>
    <property type="molecule type" value="Genomic_DNA"/>
</dbReference>
<evidence type="ECO:0000256" key="7">
    <source>
        <dbReference type="ARBA" id="ARBA00023054"/>
    </source>
</evidence>
<evidence type="ECO:0000256" key="2">
    <source>
        <dbReference type="ARBA" id="ARBA00005479"/>
    </source>
</evidence>
<evidence type="ECO:0000256" key="5">
    <source>
        <dbReference type="ARBA" id="ARBA00022701"/>
    </source>
</evidence>
<sequence>MAEPGQGDHAAIFSPSVARIAASAAKNWSYVDSWLLSRFPQGQKIPQFERNSATLKALLAIASVNEDVSNSHALIDRASKAALHELRDSEGVEGLVDNSSNHERTSILREAILSRTASFLSQEGRTALKALAVTAVRHGMGFPNPEDLAYEFLDLQISLLQTEHMIVRVGFLNEHLHHEMIKSNRLLSILQSHDYKLPSGLPKQNLELQRTTRARAVQLSDAREHQNSRPLRRSSHPTVQSVMKQEQHLLALIEEKKKMDTKISVFELLPSDPERAREQIEALQQQLMHFTTRRDQVFEGLIEQASPVKRRGA</sequence>
<keyword evidence="5" id="KW-0493">Microtubule</keyword>
<protein>
    <recommendedName>
        <fullName evidence="13">HAUS augmin-like complex subunit 1</fullName>
    </recommendedName>
</protein>
<dbReference type="GO" id="GO:0070652">
    <property type="term" value="C:HAUS complex"/>
    <property type="evidence" value="ECO:0007669"/>
    <property type="project" value="InterPro"/>
</dbReference>
<keyword evidence="4" id="KW-0132">Cell division</keyword>
<name>A0AAJ0FX45_9HYPO</name>
<proteinExistence type="inferred from homology"/>
<dbReference type="GO" id="GO:0051301">
    <property type="term" value="P:cell division"/>
    <property type="evidence" value="ECO:0007669"/>
    <property type="project" value="UniProtKB-KW"/>
</dbReference>
<evidence type="ECO:0000256" key="8">
    <source>
        <dbReference type="ARBA" id="ARBA00023212"/>
    </source>
</evidence>
<dbReference type="GO" id="GO:0051225">
    <property type="term" value="P:spindle assembly"/>
    <property type="evidence" value="ECO:0007669"/>
    <property type="project" value="InterPro"/>
</dbReference>
<keyword evidence="3" id="KW-0963">Cytoplasm</keyword>
<keyword evidence="9" id="KW-0131">Cell cycle</keyword>
<accession>A0AAJ0FX45</accession>
<evidence type="ECO:0000256" key="6">
    <source>
        <dbReference type="ARBA" id="ARBA00022776"/>
    </source>
</evidence>
<dbReference type="GO" id="GO:0005819">
    <property type="term" value="C:spindle"/>
    <property type="evidence" value="ECO:0007669"/>
    <property type="project" value="UniProtKB-SubCell"/>
</dbReference>
<keyword evidence="8" id="KW-0206">Cytoskeleton</keyword>
<comment type="similarity">
    <text evidence="2">Belongs to the HAUS1 family.</text>
</comment>
<reference evidence="11" key="1">
    <citation type="submission" date="2023-06" db="EMBL/GenBank/DDBJ databases">
        <title>Conoideocrella luteorostrata (Hypocreales: Clavicipitaceae), a potential biocontrol fungus for elongate hemlock scale in United States Christmas tree production areas.</title>
        <authorList>
            <person name="Barrett H."/>
            <person name="Lovett B."/>
            <person name="Macias A.M."/>
            <person name="Stajich J.E."/>
            <person name="Kasson M.T."/>
        </authorList>
    </citation>
    <scope>NUCLEOTIDE SEQUENCE</scope>
    <source>
        <strain evidence="11">ARSEF 14590</strain>
    </source>
</reference>
<dbReference type="InterPro" id="IPR026243">
    <property type="entry name" value="HAUS1"/>
</dbReference>
<keyword evidence="12" id="KW-1185">Reference proteome</keyword>
<evidence type="ECO:0000256" key="1">
    <source>
        <dbReference type="ARBA" id="ARBA00004186"/>
    </source>
</evidence>
<dbReference type="PANTHER" id="PTHR31570:SF1">
    <property type="entry name" value="HAUS AUGMIN-LIKE COMPLEX SUBUNIT 1"/>
    <property type="match status" value="1"/>
</dbReference>